<sequence>MKKKYILTTIALIVFVAPQVVFASWWNPLTWKVFKFLQKSEVKTEQVMNAQEALNTENNDQPSELEELKKEIEELKKAQTSNTTKNTPAKQPVQSATVKDVDPTPITVSIPQYNAQLCIAINEEEKLLNKNLSVSIGYFQRDLIPVFDAQVKTTDYTQRYDNLTKVKTSFFKALSDFKNKDIARISSSYLDPVYIKELKDTLTALADGYEDVWDQFQIDSLKLKSIDFYDSYDKNIGYALIEKDYDLLKEKNKLLLKSIELWELTFDKYKEVKVKNSCS</sequence>
<organism evidence="2 3">
    <name type="scientific">Candidatus Zambryskibacteria bacterium RIFOXYC1_FULL_39_10</name>
    <dbReference type="NCBI Taxonomy" id="1802779"/>
    <lineage>
        <taxon>Bacteria</taxon>
        <taxon>Candidatus Zambryskiibacteriota</taxon>
    </lineage>
</organism>
<protein>
    <submittedName>
        <fullName evidence="2">Uncharacterized protein</fullName>
    </submittedName>
</protein>
<evidence type="ECO:0000313" key="2">
    <source>
        <dbReference type="EMBL" id="OHB14766.1"/>
    </source>
</evidence>
<evidence type="ECO:0000313" key="3">
    <source>
        <dbReference type="Proteomes" id="UP000177697"/>
    </source>
</evidence>
<feature type="compositionally biased region" description="Polar residues" evidence="1">
    <location>
        <begin position="78"/>
        <end position="97"/>
    </location>
</feature>
<feature type="region of interest" description="Disordered" evidence="1">
    <location>
        <begin position="77"/>
        <end position="97"/>
    </location>
</feature>
<comment type="caution">
    <text evidence="2">The sequence shown here is derived from an EMBL/GenBank/DDBJ whole genome shotgun (WGS) entry which is preliminary data.</text>
</comment>
<dbReference type="AlphaFoldDB" id="A0A1G2UZH1"/>
<name>A0A1G2UZH1_9BACT</name>
<gene>
    <name evidence="2" type="ORF">A2431_00320</name>
</gene>
<proteinExistence type="predicted"/>
<dbReference type="EMBL" id="MHWW01000013">
    <property type="protein sequence ID" value="OHB14766.1"/>
    <property type="molecule type" value="Genomic_DNA"/>
</dbReference>
<reference evidence="2 3" key="1">
    <citation type="journal article" date="2016" name="Nat. Commun.">
        <title>Thousands of microbial genomes shed light on interconnected biogeochemical processes in an aquifer system.</title>
        <authorList>
            <person name="Anantharaman K."/>
            <person name="Brown C.T."/>
            <person name="Hug L.A."/>
            <person name="Sharon I."/>
            <person name="Castelle C.J."/>
            <person name="Probst A.J."/>
            <person name="Thomas B.C."/>
            <person name="Singh A."/>
            <person name="Wilkins M.J."/>
            <person name="Karaoz U."/>
            <person name="Brodie E.L."/>
            <person name="Williams K.H."/>
            <person name="Hubbard S.S."/>
            <person name="Banfield J.F."/>
        </authorList>
    </citation>
    <scope>NUCLEOTIDE SEQUENCE [LARGE SCALE GENOMIC DNA]</scope>
</reference>
<dbReference type="Proteomes" id="UP000177697">
    <property type="component" value="Unassembled WGS sequence"/>
</dbReference>
<evidence type="ECO:0000256" key="1">
    <source>
        <dbReference type="SAM" id="MobiDB-lite"/>
    </source>
</evidence>
<accession>A0A1G2UZH1</accession>